<name>A0A0K1Q4I4_9BACT</name>
<feature type="domain" description="Major facilitator superfamily (MFS) profile" evidence="8">
    <location>
        <begin position="1"/>
        <end position="388"/>
    </location>
</feature>
<keyword evidence="6 7" id="KW-0472">Membrane</keyword>
<feature type="transmembrane region" description="Helical" evidence="7">
    <location>
        <begin position="74"/>
        <end position="97"/>
    </location>
</feature>
<dbReference type="InterPro" id="IPR036259">
    <property type="entry name" value="MFS_trans_sf"/>
</dbReference>
<keyword evidence="3" id="KW-1003">Cell membrane</keyword>
<evidence type="ECO:0000313" key="10">
    <source>
        <dbReference type="Proteomes" id="UP000064967"/>
    </source>
</evidence>
<dbReference type="EMBL" id="CP012333">
    <property type="protein sequence ID" value="AKV00648.1"/>
    <property type="molecule type" value="Genomic_DNA"/>
</dbReference>
<evidence type="ECO:0000259" key="8">
    <source>
        <dbReference type="PROSITE" id="PS50850"/>
    </source>
</evidence>
<feature type="transmembrane region" description="Helical" evidence="7">
    <location>
        <begin position="41"/>
        <end position="62"/>
    </location>
</feature>
<evidence type="ECO:0000256" key="5">
    <source>
        <dbReference type="ARBA" id="ARBA00022989"/>
    </source>
</evidence>
<accession>A0A0K1Q4I4</accession>
<evidence type="ECO:0000256" key="2">
    <source>
        <dbReference type="ARBA" id="ARBA00022448"/>
    </source>
</evidence>
<feature type="transmembrane region" description="Helical" evidence="7">
    <location>
        <begin position="333"/>
        <end position="355"/>
    </location>
</feature>
<feature type="transmembrane region" description="Helical" evidence="7">
    <location>
        <begin position="268"/>
        <end position="289"/>
    </location>
</feature>
<dbReference type="SUPFAM" id="SSF103473">
    <property type="entry name" value="MFS general substrate transporter"/>
    <property type="match status" value="1"/>
</dbReference>
<proteinExistence type="predicted"/>
<keyword evidence="2" id="KW-0813">Transport</keyword>
<gene>
    <name evidence="9" type="ORF">AKJ09_07311</name>
</gene>
<dbReference type="Pfam" id="PF07690">
    <property type="entry name" value="MFS_1"/>
    <property type="match status" value="1"/>
</dbReference>
<dbReference type="InterPro" id="IPR050171">
    <property type="entry name" value="MFS_Transporters"/>
</dbReference>
<evidence type="ECO:0000256" key="3">
    <source>
        <dbReference type="ARBA" id="ARBA00022475"/>
    </source>
</evidence>
<dbReference type="GO" id="GO:0022857">
    <property type="term" value="F:transmembrane transporter activity"/>
    <property type="evidence" value="ECO:0007669"/>
    <property type="project" value="InterPro"/>
</dbReference>
<dbReference type="RefSeq" id="WP_146651903.1">
    <property type="nucleotide sequence ID" value="NZ_CP012333.1"/>
</dbReference>
<evidence type="ECO:0000256" key="4">
    <source>
        <dbReference type="ARBA" id="ARBA00022692"/>
    </source>
</evidence>
<reference evidence="9 10" key="1">
    <citation type="submission" date="2015-08" db="EMBL/GenBank/DDBJ databases">
        <authorList>
            <person name="Babu N.S."/>
            <person name="Beckwith C.J."/>
            <person name="Beseler K.G."/>
            <person name="Brison A."/>
            <person name="Carone J.V."/>
            <person name="Caskin T.P."/>
            <person name="Diamond M."/>
            <person name="Durham M.E."/>
            <person name="Foxe J.M."/>
            <person name="Go M."/>
            <person name="Henderson B.A."/>
            <person name="Jones I.B."/>
            <person name="McGettigan J.A."/>
            <person name="Micheletti S.J."/>
            <person name="Nasrallah M.E."/>
            <person name="Ortiz D."/>
            <person name="Piller C.R."/>
            <person name="Privatt S.R."/>
            <person name="Schneider S.L."/>
            <person name="Sharp S."/>
            <person name="Smith T.C."/>
            <person name="Stanton J.D."/>
            <person name="Ullery H.E."/>
            <person name="Wilson R.J."/>
            <person name="Serrano M.G."/>
            <person name="Buck G."/>
            <person name="Lee V."/>
            <person name="Wang Y."/>
            <person name="Carvalho R."/>
            <person name="Voegtly L."/>
            <person name="Shi R."/>
            <person name="Duckworth R."/>
            <person name="Johnson A."/>
            <person name="Loviza R."/>
            <person name="Walstead R."/>
            <person name="Shah Z."/>
            <person name="Kiflezghi M."/>
            <person name="Wade K."/>
            <person name="Ball S.L."/>
            <person name="Bradley K.W."/>
            <person name="Asai D.J."/>
            <person name="Bowman C.A."/>
            <person name="Russell D.A."/>
            <person name="Pope W.H."/>
            <person name="Jacobs-Sera D."/>
            <person name="Hendrix R.W."/>
            <person name="Hatfull G.F."/>
        </authorList>
    </citation>
    <scope>NUCLEOTIDE SEQUENCE [LARGE SCALE GENOMIC DNA]</scope>
    <source>
        <strain evidence="9 10">DSM 27648</strain>
    </source>
</reference>
<dbReference type="Proteomes" id="UP000064967">
    <property type="component" value="Chromosome"/>
</dbReference>
<feature type="transmembrane region" description="Helical" evidence="7">
    <location>
        <begin position="295"/>
        <end position="312"/>
    </location>
</feature>
<dbReference type="GO" id="GO:0005886">
    <property type="term" value="C:plasma membrane"/>
    <property type="evidence" value="ECO:0007669"/>
    <property type="project" value="UniProtKB-SubCell"/>
</dbReference>
<dbReference type="AlphaFoldDB" id="A0A0K1Q4I4"/>
<feature type="transmembrane region" description="Helical" evidence="7">
    <location>
        <begin position="135"/>
        <end position="154"/>
    </location>
</feature>
<keyword evidence="10" id="KW-1185">Reference proteome</keyword>
<dbReference type="Gene3D" id="1.20.1250.20">
    <property type="entry name" value="MFS general substrate transporter like domains"/>
    <property type="match status" value="1"/>
</dbReference>
<keyword evidence="5 7" id="KW-1133">Transmembrane helix</keyword>
<dbReference type="PATRIC" id="fig|1391654.3.peg.7426"/>
<dbReference type="PANTHER" id="PTHR23517">
    <property type="entry name" value="RESISTANCE PROTEIN MDTM, PUTATIVE-RELATED-RELATED"/>
    <property type="match status" value="1"/>
</dbReference>
<evidence type="ECO:0000256" key="1">
    <source>
        <dbReference type="ARBA" id="ARBA00004651"/>
    </source>
</evidence>
<dbReference type="InterPro" id="IPR020846">
    <property type="entry name" value="MFS_dom"/>
</dbReference>
<dbReference type="PROSITE" id="PS50850">
    <property type="entry name" value="MFS"/>
    <property type="match status" value="1"/>
</dbReference>
<feature type="transmembrane region" description="Helical" evidence="7">
    <location>
        <begin position="208"/>
        <end position="227"/>
    </location>
</feature>
<dbReference type="InterPro" id="IPR011701">
    <property type="entry name" value="MFS"/>
</dbReference>
<keyword evidence="4 7" id="KW-0812">Transmembrane</keyword>
<dbReference type="PANTHER" id="PTHR23517:SF13">
    <property type="entry name" value="MAJOR FACILITATOR SUPERFAMILY MFS_1"/>
    <property type="match status" value="1"/>
</dbReference>
<evidence type="ECO:0000256" key="7">
    <source>
        <dbReference type="SAM" id="Phobius"/>
    </source>
</evidence>
<evidence type="ECO:0000313" key="9">
    <source>
        <dbReference type="EMBL" id="AKV00648.1"/>
    </source>
</evidence>
<dbReference type="KEGG" id="llu:AKJ09_07311"/>
<organism evidence="9 10">
    <name type="scientific">Labilithrix luteola</name>
    <dbReference type="NCBI Taxonomy" id="1391654"/>
    <lineage>
        <taxon>Bacteria</taxon>
        <taxon>Pseudomonadati</taxon>
        <taxon>Myxococcota</taxon>
        <taxon>Polyangia</taxon>
        <taxon>Polyangiales</taxon>
        <taxon>Labilitrichaceae</taxon>
        <taxon>Labilithrix</taxon>
    </lineage>
</organism>
<feature type="transmembrane region" description="Helical" evidence="7">
    <location>
        <begin position="239"/>
        <end position="261"/>
    </location>
</feature>
<sequence>MRLSRTAAFVLQASLILLFLAGSSAPSPLYAVYQSAWGFSPIMITIIFGTYALAVLATLLVAGSLSDYTGRRPVLLVATLLQVITMAIFATAHGVGALLVGRVVQGISVGMAGGAVGAGMIDIDREKGTLANSALPPLGTATGGLLAGLLAQYLPAPTVLVYVVLGVVFVGQLVALLFMPESISPQPGALASLRPRIGLPPNLRRPTLLVAPALVGAWALAGFYLSLGPTLARRLLGSHSLALGGLVVFVLAASGSITVMLTRLRPAASLVTFGAAGLIVGVGLTLLAMASMSSVVFFLGATIAGMGFGAAFQGSMRMVLPLAAPHERAGVLSVLYVIAYLAMGLPAVLAGIGVVYGGGVIATAREYGMGVMALSSLALVGTLARRRSVSTVAAPAKS</sequence>
<protein>
    <submittedName>
        <fullName evidence="9">Permease of the major facilitator superfamily</fullName>
    </submittedName>
</protein>
<evidence type="ECO:0000256" key="6">
    <source>
        <dbReference type="ARBA" id="ARBA00023136"/>
    </source>
</evidence>
<feature type="transmembrane region" description="Helical" evidence="7">
    <location>
        <begin position="160"/>
        <end position="179"/>
    </location>
</feature>
<comment type="subcellular location">
    <subcellularLocation>
        <location evidence="1">Cell membrane</location>
        <topology evidence="1">Multi-pass membrane protein</topology>
    </subcellularLocation>
</comment>
<dbReference type="STRING" id="1391654.AKJ09_07311"/>
<dbReference type="OrthoDB" id="9810492at2"/>